<evidence type="ECO:0000313" key="1">
    <source>
        <dbReference type="EMBL" id="KKL47620.1"/>
    </source>
</evidence>
<reference evidence="1" key="1">
    <citation type="journal article" date="2015" name="Nature">
        <title>Complex archaea that bridge the gap between prokaryotes and eukaryotes.</title>
        <authorList>
            <person name="Spang A."/>
            <person name="Saw J.H."/>
            <person name="Jorgensen S.L."/>
            <person name="Zaremba-Niedzwiedzka K."/>
            <person name="Martijn J."/>
            <person name="Lind A.E."/>
            <person name="van Eijk R."/>
            <person name="Schleper C."/>
            <person name="Guy L."/>
            <person name="Ettema T.J."/>
        </authorList>
    </citation>
    <scope>NUCLEOTIDE SEQUENCE</scope>
</reference>
<comment type="caution">
    <text evidence="1">The sequence shown here is derived from an EMBL/GenBank/DDBJ whole genome shotgun (WGS) entry which is preliminary data.</text>
</comment>
<dbReference type="EMBL" id="LAZR01033602">
    <property type="protein sequence ID" value="KKL47620.1"/>
    <property type="molecule type" value="Genomic_DNA"/>
</dbReference>
<accession>A0A0F9ERS3</accession>
<organism evidence="1">
    <name type="scientific">marine sediment metagenome</name>
    <dbReference type="NCBI Taxonomy" id="412755"/>
    <lineage>
        <taxon>unclassified sequences</taxon>
        <taxon>metagenomes</taxon>
        <taxon>ecological metagenomes</taxon>
    </lineage>
</organism>
<feature type="non-terminal residue" evidence="1">
    <location>
        <position position="1"/>
    </location>
</feature>
<protein>
    <recommendedName>
        <fullName evidence="2">MCE family protein</fullName>
    </recommendedName>
</protein>
<dbReference type="AlphaFoldDB" id="A0A0F9ERS3"/>
<evidence type="ECO:0008006" key="2">
    <source>
        <dbReference type="Google" id="ProtNLM"/>
    </source>
</evidence>
<sequence>NVQYILNKVTSAIDGIHKIVNSPQIKEILNTIQVAVADARRLVQNADKQIDPLLTNAQGVLGDARKLLKDVNRQIKALSSDIRVTVRDYGKLAKGVDREIEPLAIRLDKTQKMAQGALEQARKTLATAEASLDSESPLVYDLESTLKEISAMARSFRLLADYLKRHPNALIMGRSRPGGK</sequence>
<name>A0A0F9ERS3_9ZZZZ</name>
<gene>
    <name evidence="1" type="ORF">LCGC14_2333740</name>
</gene>
<proteinExistence type="predicted"/>